<dbReference type="PANTHER" id="PTHR11538:SF40">
    <property type="entry name" value="PHENYLALANINE--TRNA LIGASE ALPHA SUBUNIT"/>
    <property type="match status" value="1"/>
</dbReference>
<dbReference type="RefSeq" id="WP_012997065.1">
    <property type="nucleotide sequence ID" value="NC_013926.1"/>
</dbReference>
<evidence type="ECO:0000259" key="12">
    <source>
        <dbReference type="PROSITE" id="PS50862"/>
    </source>
</evidence>
<dbReference type="GO" id="GO:0005737">
    <property type="term" value="C:cytoplasm"/>
    <property type="evidence" value="ECO:0007669"/>
    <property type="project" value="UniProtKB-SubCell"/>
</dbReference>
<dbReference type="InterPro" id="IPR002319">
    <property type="entry name" value="Phenylalanyl-tRNA_Synthase"/>
</dbReference>
<dbReference type="Proteomes" id="UP000001400">
    <property type="component" value="Chromosome"/>
</dbReference>
<keyword evidence="14" id="KW-1185">Reference proteome</keyword>
<keyword evidence="8 11" id="KW-0460">Magnesium</keyword>
<dbReference type="Gene3D" id="3.30.930.10">
    <property type="entry name" value="Bira Bifunctional Protein, Domain 2"/>
    <property type="match status" value="1"/>
</dbReference>
<organism evidence="13 14">
    <name type="scientific">Aciduliprofundum boonei (strain DSM 19572 / T469)</name>
    <dbReference type="NCBI Taxonomy" id="439481"/>
    <lineage>
        <taxon>Archaea</taxon>
        <taxon>Methanobacteriati</taxon>
        <taxon>Thermoplasmatota</taxon>
        <taxon>DHVE2 group</taxon>
        <taxon>Candidatus Aciduliprofundum</taxon>
    </lineage>
</organism>
<keyword evidence="3 11" id="KW-0963">Cytoplasm</keyword>
<dbReference type="PANTHER" id="PTHR11538">
    <property type="entry name" value="PHENYLALANYL-TRNA SYNTHETASE"/>
    <property type="match status" value="1"/>
</dbReference>
<keyword evidence="6 11" id="KW-0547">Nucleotide-binding</keyword>
<feature type="domain" description="Aminoacyl-transfer RNA synthetases class-II family profile" evidence="12">
    <location>
        <begin position="231"/>
        <end position="483"/>
    </location>
</feature>
<dbReference type="GeneID" id="8827124"/>
<dbReference type="PROSITE" id="PS50862">
    <property type="entry name" value="AA_TRNA_LIGASE_II"/>
    <property type="match status" value="1"/>
</dbReference>
<evidence type="ECO:0000256" key="3">
    <source>
        <dbReference type="ARBA" id="ARBA00022490"/>
    </source>
</evidence>
<keyword evidence="4 11" id="KW-0436">Ligase</keyword>
<keyword evidence="5 11" id="KW-0479">Metal-binding</keyword>
<dbReference type="EC" id="6.1.1.20" evidence="11"/>
<evidence type="ECO:0000256" key="11">
    <source>
        <dbReference type="HAMAP-Rule" id="MF_00282"/>
    </source>
</evidence>
<feature type="binding site" evidence="11">
    <location>
        <position position="434"/>
    </location>
    <ligand>
        <name>L-phenylalanine</name>
        <dbReference type="ChEBI" id="CHEBI:58095"/>
    </ligand>
</feature>
<feature type="binding site" evidence="11">
    <location>
        <position position="412"/>
    </location>
    <ligand>
        <name>Mg(2+)</name>
        <dbReference type="ChEBI" id="CHEBI:18420"/>
        <note>ligand shared with heterodimeric partner</note>
    </ligand>
</feature>
<evidence type="ECO:0000256" key="6">
    <source>
        <dbReference type="ARBA" id="ARBA00022741"/>
    </source>
</evidence>
<dbReference type="NCBIfam" id="NF003210">
    <property type="entry name" value="PRK04172.1"/>
    <property type="match status" value="1"/>
</dbReference>
<proteinExistence type="inferred from homology"/>
<sequence>MELSNLEKRVLLAMSSSDKDVLSVDEIMKLGKFSQLVEVMNALSWLKVKGLVKIREKLDVEYCLNRDEDLPEAQIYEVLRERGEVEIKELFRIFPKNVVSVGMGHLKKLGIPLKDGKLIYRNIDEEIEKRKALLERLRKGCLKEDEVDKELIEDFLHRKGMIKKREKIIRFASLTSLGKRTVEQGIEIKEEITQLTPELIQTGEWRKYELKRYDVNLFAPKIYTSKLHPLTQIIEKIRRIFLMMGFEEVEGSYVVNAFWDMDALFIPQDHPAREMQDTFYLKRPAKIPVEDREYMEKVKEMHEKGGGISRGWRYEWSEEIAQKAMLRTHTTVNSIRYLYEHREPPVRMFSIGRVFRRENMDSTHLPEFTQIEGIYMDEDANFQVLLGILKEFYSLMGFPEIRFRPSYFPYTEPSLEVEVYYNGQWLELGGAGIFRPEVTEPLGIEYPVLAWGLGLERLAMITLGLKDIRELYISDIDWLRNAPLLR</sequence>
<dbReference type="CDD" id="cd00496">
    <property type="entry name" value="PheRS_alpha_core"/>
    <property type="match status" value="1"/>
</dbReference>
<comment type="subcellular location">
    <subcellularLocation>
        <location evidence="1 11">Cytoplasm</location>
    </subcellularLocation>
</comment>
<dbReference type="InterPro" id="IPR004529">
    <property type="entry name" value="Phe-tRNA-synth_IIc_asu"/>
</dbReference>
<comment type="subunit">
    <text evidence="11">Tetramer of two alpha and two beta subunits.</text>
</comment>
<dbReference type="AlphaFoldDB" id="D3TBR3"/>
<evidence type="ECO:0000256" key="8">
    <source>
        <dbReference type="ARBA" id="ARBA00022842"/>
    </source>
</evidence>
<dbReference type="InterPro" id="IPR022917">
    <property type="entry name" value="Phe_tRNA_ligase_alpha_bac/arc"/>
</dbReference>
<dbReference type="GO" id="GO:0000049">
    <property type="term" value="F:tRNA binding"/>
    <property type="evidence" value="ECO:0007669"/>
    <property type="project" value="InterPro"/>
</dbReference>
<name>D3TBR3_ACIB4</name>
<comment type="catalytic activity">
    <reaction evidence="11">
        <text>tRNA(Phe) + L-phenylalanine + ATP = L-phenylalanyl-tRNA(Phe) + AMP + diphosphate + H(+)</text>
        <dbReference type="Rhea" id="RHEA:19413"/>
        <dbReference type="Rhea" id="RHEA-COMP:9668"/>
        <dbReference type="Rhea" id="RHEA-COMP:9699"/>
        <dbReference type="ChEBI" id="CHEBI:15378"/>
        <dbReference type="ChEBI" id="CHEBI:30616"/>
        <dbReference type="ChEBI" id="CHEBI:33019"/>
        <dbReference type="ChEBI" id="CHEBI:58095"/>
        <dbReference type="ChEBI" id="CHEBI:78442"/>
        <dbReference type="ChEBI" id="CHEBI:78531"/>
        <dbReference type="ChEBI" id="CHEBI:456215"/>
        <dbReference type="EC" id="6.1.1.20"/>
    </reaction>
</comment>
<protein>
    <recommendedName>
        <fullName evidence="11">Phenylalanine--tRNA ligase alpha subunit</fullName>
        <ecNumber evidence="11">6.1.1.20</ecNumber>
    </recommendedName>
    <alternativeName>
        <fullName evidence="11">Phenylalanyl-tRNA synthetase alpha subunit</fullName>
        <shortName evidence="11">PheRS</shortName>
    </alternativeName>
</protein>
<dbReference type="InterPro" id="IPR045864">
    <property type="entry name" value="aa-tRNA-synth_II/BPL/LPL"/>
</dbReference>
<dbReference type="FunFam" id="3.30.930.10:FF:000095">
    <property type="entry name" value="Phenylalanine--tRNA ligase alpha subunit"/>
    <property type="match status" value="1"/>
</dbReference>
<keyword evidence="10 11" id="KW-0030">Aminoacyl-tRNA synthetase</keyword>
<dbReference type="GO" id="GO:0004826">
    <property type="term" value="F:phenylalanine-tRNA ligase activity"/>
    <property type="evidence" value="ECO:0007669"/>
    <property type="project" value="UniProtKB-UniRule"/>
</dbReference>
<evidence type="ECO:0000256" key="4">
    <source>
        <dbReference type="ARBA" id="ARBA00022598"/>
    </source>
</evidence>
<dbReference type="InterPro" id="IPR006195">
    <property type="entry name" value="aa-tRNA-synth_II"/>
</dbReference>
<dbReference type="EMBL" id="CP001941">
    <property type="protein sequence ID" value="ADD07998.1"/>
    <property type="molecule type" value="Genomic_DNA"/>
</dbReference>
<evidence type="ECO:0000256" key="2">
    <source>
        <dbReference type="ARBA" id="ARBA00006703"/>
    </source>
</evidence>
<keyword evidence="9 11" id="KW-0648">Protein biosynthesis</keyword>
<feature type="binding site" evidence="11">
    <location>
        <begin position="370"/>
        <end position="372"/>
    </location>
    <ligand>
        <name>L-phenylalanine</name>
        <dbReference type="ChEBI" id="CHEBI:58095"/>
    </ligand>
</feature>
<feature type="binding site" evidence="11">
    <location>
        <position position="331"/>
    </location>
    <ligand>
        <name>L-phenylalanine</name>
        <dbReference type="ChEBI" id="CHEBI:58095"/>
    </ligand>
</feature>
<dbReference type="GO" id="GO:0005524">
    <property type="term" value="F:ATP binding"/>
    <property type="evidence" value="ECO:0007669"/>
    <property type="project" value="UniProtKB-UniRule"/>
</dbReference>
<evidence type="ECO:0000313" key="13">
    <source>
        <dbReference type="EMBL" id="ADD07998.1"/>
    </source>
</evidence>
<dbReference type="Pfam" id="PF01409">
    <property type="entry name" value="tRNA-synt_2d"/>
    <property type="match status" value="1"/>
</dbReference>
<dbReference type="GO" id="GO:0000287">
    <property type="term" value="F:magnesium ion binding"/>
    <property type="evidence" value="ECO:0007669"/>
    <property type="project" value="UniProtKB-UniRule"/>
</dbReference>
<dbReference type="KEGG" id="abi:Aboo_0186"/>
<comment type="similarity">
    <text evidence="2 11">Belongs to the class-II aminoacyl-tRNA synthetase family. Phe-tRNA synthetase alpha subunit type 2 subfamily.</text>
</comment>
<accession>D3TBR3</accession>
<evidence type="ECO:0000256" key="7">
    <source>
        <dbReference type="ARBA" id="ARBA00022840"/>
    </source>
</evidence>
<comment type="cofactor">
    <cofactor evidence="11">
        <name>Mg(2+)</name>
        <dbReference type="ChEBI" id="CHEBI:18420"/>
    </cofactor>
    <text evidence="11">Binds 2 magnesium ions per tetramer.</text>
</comment>
<dbReference type="GO" id="GO:0006432">
    <property type="term" value="P:phenylalanyl-tRNA aminoacylation"/>
    <property type="evidence" value="ECO:0007669"/>
    <property type="project" value="UniProtKB-UniRule"/>
</dbReference>
<feature type="binding site" evidence="11">
    <location>
        <position position="410"/>
    </location>
    <ligand>
        <name>L-phenylalanine</name>
        <dbReference type="ChEBI" id="CHEBI:58095"/>
    </ligand>
</feature>
<dbReference type="NCBIfam" id="TIGR00468">
    <property type="entry name" value="pheS"/>
    <property type="match status" value="1"/>
</dbReference>
<dbReference type="HAMAP" id="MF_00282">
    <property type="entry name" value="Phe_tRNA_synth_alpha2"/>
    <property type="match status" value="1"/>
</dbReference>
<evidence type="ECO:0000256" key="5">
    <source>
        <dbReference type="ARBA" id="ARBA00022723"/>
    </source>
</evidence>
<reference evidence="13" key="1">
    <citation type="submission" date="2010-02" db="EMBL/GenBank/DDBJ databases">
        <title>Complete sequence of Aciduliprofundum boonei T469.</title>
        <authorList>
            <consortium name="US DOE Joint Genome Institute"/>
            <person name="Lucas S."/>
            <person name="Copeland A."/>
            <person name="Lapidus A."/>
            <person name="Cheng J.-F."/>
            <person name="Bruce D."/>
            <person name="Goodwin L."/>
            <person name="Pitluck S."/>
            <person name="Saunders E."/>
            <person name="Detter J.C."/>
            <person name="Han C."/>
            <person name="Tapia R."/>
            <person name="Land M."/>
            <person name="Hauser L."/>
            <person name="Kyrpides N."/>
            <person name="Mikhailova N."/>
            <person name="Flores G."/>
            <person name="Reysenbach A.-L."/>
            <person name="Woyke T."/>
        </authorList>
    </citation>
    <scope>NUCLEOTIDE SEQUENCE</scope>
    <source>
        <strain evidence="13">T469</strain>
    </source>
</reference>
<evidence type="ECO:0000256" key="9">
    <source>
        <dbReference type="ARBA" id="ARBA00022917"/>
    </source>
</evidence>
<evidence type="ECO:0000256" key="1">
    <source>
        <dbReference type="ARBA" id="ARBA00004496"/>
    </source>
</evidence>
<evidence type="ECO:0000256" key="10">
    <source>
        <dbReference type="ARBA" id="ARBA00023146"/>
    </source>
</evidence>
<gene>
    <name evidence="11" type="primary">pheS</name>
    <name evidence="13" type="ordered locus">Aboo_0186</name>
</gene>
<dbReference type="SUPFAM" id="SSF55681">
    <property type="entry name" value="Class II aaRS and biotin synthetases"/>
    <property type="match status" value="1"/>
</dbReference>
<dbReference type="HOGENOM" id="CLU_025086_2_2_2"/>
<keyword evidence="7 11" id="KW-0067">ATP-binding</keyword>
<evidence type="ECO:0000313" key="14">
    <source>
        <dbReference type="Proteomes" id="UP000001400"/>
    </source>
</evidence>